<comment type="caution">
    <text evidence="2">The sequence shown here is derived from an EMBL/GenBank/DDBJ whole genome shotgun (WGS) entry which is preliminary data.</text>
</comment>
<name>A0AAV0S0W1_9ROSI</name>
<protein>
    <submittedName>
        <fullName evidence="2">Uncharacterized protein</fullName>
    </submittedName>
</protein>
<reference evidence="2" key="1">
    <citation type="submission" date="2022-08" db="EMBL/GenBank/DDBJ databases">
        <authorList>
            <person name="Gutierrez-Valencia J."/>
        </authorList>
    </citation>
    <scope>NUCLEOTIDE SEQUENCE</scope>
</reference>
<evidence type="ECO:0000313" key="3">
    <source>
        <dbReference type="Proteomes" id="UP001154282"/>
    </source>
</evidence>
<dbReference type="EMBL" id="CAMGYJ010000011">
    <property type="protein sequence ID" value="CAI0625592.1"/>
    <property type="molecule type" value="Genomic_DNA"/>
</dbReference>
<evidence type="ECO:0000256" key="1">
    <source>
        <dbReference type="SAM" id="MobiDB-lite"/>
    </source>
</evidence>
<organism evidence="2 3">
    <name type="scientific">Linum tenue</name>
    <dbReference type="NCBI Taxonomy" id="586396"/>
    <lineage>
        <taxon>Eukaryota</taxon>
        <taxon>Viridiplantae</taxon>
        <taxon>Streptophyta</taxon>
        <taxon>Embryophyta</taxon>
        <taxon>Tracheophyta</taxon>
        <taxon>Spermatophyta</taxon>
        <taxon>Magnoliopsida</taxon>
        <taxon>eudicotyledons</taxon>
        <taxon>Gunneridae</taxon>
        <taxon>Pentapetalae</taxon>
        <taxon>rosids</taxon>
        <taxon>fabids</taxon>
        <taxon>Malpighiales</taxon>
        <taxon>Linaceae</taxon>
        <taxon>Linum</taxon>
    </lineage>
</organism>
<evidence type="ECO:0000313" key="2">
    <source>
        <dbReference type="EMBL" id="CAI0625592.1"/>
    </source>
</evidence>
<feature type="region of interest" description="Disordered" evidence="1">
    <location>
        <begin position="1"/>
        <end position="23"/>
    </location>
</feature>
<proteinExistence type="predicted"/>
<dbReference type="AlphaFoldDB" id="A0AAV0S0W1"/>
<keyword evidence="3" id="KW-1185">Reference proteome</keyword>
<feature type="compositionally biased region" description="Basic residues" evidence="1">
    <location>
        <begin position="1"/>
        <end position="20"/>
    </location>
</feature>
<dbReference type="Proteomes" id="UP001154282">
    <property type="component" value="Unassembled WGS sequence"/>
</dbReference>
<accession>A0AAV0S0W1</accession>
<sequence>MTTRRQRRHEKKGSRRRRSRISPATKMMAAGWLPYEWKRELGGADSSGIRRRCLASLEPSDWKLDLAKGRRGSLPAALCFAGDDNDKS</sequence>
<gene>
    <name evidence="2" type="ORF">LITE_LOCUS50503</name>
</gene>